<dbReference type="InterPro" id="IPR036179">
    <property type="entry name" value="Ig-like_dom_sf"/>
</dbReference>
<keyword evidence="1 6" id="KW-0732">Signal</keyword>
<dbReference type="SMART" id="SM00409">
    <property type="entry name" value="IG"/>
    <property type="match status" value="1"/>
</dbReference>
<proteinExistence type="predicted"/>
<dbReference type="InterPro" id="IPR051287">
    <property type="entry name" value="TCR_variable_region"/>
</dbReference>
<sequence length="107" mass="12206">LYLLLVIVVDILLYTTGDVIVYEGGSALLSCNYTTKSENIYLFWYRQLPNQAPEYLLYKGARTYSRYEGNTNARFNCTTSRDTTQLTISSLTIADTAIYYCALRDAQ</sequence>
<dbReference type="InterPro" id="IPR013783">
    <property type="entry name" value="Ig-like_fold"/>
</dbReference>
<keyword evidence="9" id="KW-1185">Reference proteome</keyword>
<dbReference type="GeneTree" id="ENSGT01120000273095"/>
<evidence type="ECO:0000256" key="4">
    <source>
        <dbReference type="ARBA" id="ARBA00023319"/>
    </source>
</evidence>
<accession>A0A3B3Q4H5</accession>
<evidence type="ECO:0000256" key="2">
    <source>
        <dbReference type="ARBA" id="ARBA00023130"/>
    </source>
</evidence>
<keyword evidence="5" id="KW-0391">Immunity</keyword>
<dbReference type="PROSITE" id="PS50835">
    <property type="entry name" value="IG_LIKE"/>
    <property type="match status" value="1"/>
</dbReference>
<organism evidence="8 9">
    <name type="scientific">Paramormyrops kingsleyae</name>
    <dbReference type="NCBI Taxonomy" id="1676925"/>
    <lineage>
        <taxon>Eukaryota</taxon>
        <taxon>Metazoa</taxon>
        <taxon>Chordata</taxon>
        <taxon>Craniata</taxon>
        <taxon>Vertebrata</taxon>
        <taxon>Euteleostomi</taxon>
        <taxon>Actinopterygii</taxon>
        <taxon>Neopterygii</taxon>
        <taxon>Teleostei</taxon>
        <taxon>Osteoglossocephala</taxon>
        <taxon>Osteoglossomorpha</taxon>
        <taxon>Osteoglossiformes</taxon>
        <taxon>Mormyridae</taxon>
        <taxon>Paramormyrops</taxon>
    </lineage>
</organism>
<dbReference type="AlphaFoldDB" id="A0A3B3Q4H5"/>
<reference evidence="8" key="2">
    <citation type="submission" date="2025-09" db="UniProtKB">
        <authorList>
            <consortium name="Ensembl"/>
        </authorList>
    </citation>
    <scope>IDENTIFICATION</scope>
</reference>
<reference evidence="8" key="1">
    <citation type="submission" date="2025-08" db="UniProtKB">
        <authorList>
            <consortium name="Ensembl"/>
        </authorList>
    </citation>
    <scope>IDENTIFICATION</scope>
</reference>
<dbReference type="InterPro" id="IPR013106">
    <property type="entry name" value="Ig_V-set"/>
</dbReference>
<dbReference type="InterPro" id="IPR003599">
    <property type="entry name" value="Ig_sub"/>
</dbReference>
<dbReference type="Pfam" id="PF07686">
    <property type="entry name" value="V-set"/>
    <property type="match status" value="1"/>
</dbReference>
<keyword evidence="2" id="KW-1064">Adaptive immunity</keyword>
<protein>
    <recommendedName>
        <fullName evidence="7">Ig-like domain-containing protein</fullName>
    </recommendedName>
</protein>
<feature type="signal peptide" evidence="6">
    <location>
        <begin position="1"/>
        <end position="17"/>
    </location>
</feature>
<name>A0A3B3Q4H5_9TELE</name>
<keyword evidence="5" id="KW-1279">T cell receptor</keyword>
<evidence type="ECO:0000256" key="6">
    <source>
        <dbReference type="SAM" id="SignalP"/>
    </source>
</evidence>
<dbReference type="Ensembl" id="ENSPKIT00000024659.1">
    <property type="protein sequence ID" value="ENSPKIP00000000759.1"/>
    <property type="gene ID" value="ENSPKIG00000019309.1"/>
</dbReference>
<dbReference type="InterPro" id="IPR007110">
    <property type="entry name" value="Ig-like_dom"/>
</dbReference>
<evidence type="ECO:0000256" key="1">
    <source>
        <dbReference type="ARBA" id="ARBA00022729"/>
    </source>
</evidence>
<dbReference type="Gene3D" id="2.60.40.10">
    <property type="entry name" value="Immunoglobulins"/>
    <property type="match status" value="1"/>
</dbReference>
<evidence type="ECO:0000313" key="8">
    <source>
        <dbReference type="Ensembl" id="ENSPKIP00000000759.1"/>
    </source>
</evidence>
<feature type="chain" id="PRO_5017177067" description="Ig-like domain-containing protein" evidence="6">
    <location>
        <begin position="18"/>
        <end position="107"/>
    </location>
</feature>
<keyword evidence="3" id="KW-0675">Receptor</keyword>
<feature type="domain" description="Ig-like" evidence="7">
    <location>
        <begin position="9"/>
        <end position="107"/>
    </location>
</feature>
<evidence type="ECO:0000256" key="3">
    <source>
        <dbReference type="ARBA" id="ARBA00023170"/>
    </source>
</evidence>
<dbReference type="SUPFAM" id="SSF48726">
    <property type="entry name" value="Immunoglobulin"/>
    <property type="match status" value="1"/>
</dbReference>
<evidence type="ECO:0000313" key="9">
    <source>
        <dbReference type="Proteomes" id="UP000261540"/>
    </source>
</evidence>
<dbReference type="GO" id="GO:0002250">
    <property type="term" value="P:adaptive immune response"/>
    <property type="evidence" value="ECO:0007669"/>
    <property type="project" value="UniProtKB-KW"/>
</dbReference>
<dbReference type="SMART" id="SM00406">
    <property type="entry name" value="IGv"/>
    <property type="match status" value="1"/>
</dbReference>
<evidence type="ECO:0000256" key="5">
    <source>
        <dbReference type="ARBA" id="ARBA00043266"/>
    </source>
</evidence>
<evidence type="ECO:0000259" key="7">
    <source>
        <dbReference type="PROSITE" id="PS50835"/>
    </source>
</evidence>
<dbReference type="Proteomes" id="UP000261540">
    <property type="component" value="Unplaced"/>
</dbReference>
<dbReference type="GO" id="GO:0042101">
    <property type="term" value="C:T cell receptor complex"/>
    <property type="evidence" value="ECO:0007669"/>
    <property type="project" value="UniProtKB-KW"/>
</dbReference>
<dbReference type="PANTHER" id="PTHR19367:SF18">
    <property type="entry name" value="T CELL RECEPTOR ALPHA VARIABLE 16"/>
    <property type="match status" value="1"/>
</dbReference>
<dbReference type="PANTHER" id="PTHR19367">
    <property type="entry name" value="T-CELL RECEPTOR ALPHA CHAIN V REGION"/>
    <property type="match status" value="1"/>
</dbReference>
<keyword evidence="4" id="KW-0393">Immunoglobulin domain</keyword>